<dbReference type="Gene3D" id="3.10.105.10">
    <property type="entry name" value="Dipeptide-binding Protein, Domain 3"/>
    <property type="match status" value="1"/>
</dbReference>
<protein>
    <submittedName>
        <fullName evidence="3">Peptide ABC transporter substrate-binding protein</fullName>
    </submittedName>
</protein>
<dbReference type="PANTHER" id="PTHR30290">
    <property type="entry name" value="PERIPLASMIC BINDING COMPONENT OF ABC TRANSPORTER"/>
    <property type="match status" value="1"/>
</dbReference>
<evidence type="ECO:0000256" key="1">
    <source>
        <dbReference type="SAM" id="SignalP"/>
    </source>
</evidence>
<sequence length="518" mass="55712">MKIKRLLSLLLALGMLLSLLGCSGTDANADSNEIYNELADYYKQKEKNKSTTISSFSLPYLQGLTLDPVTCADGTQQDIGQLLYEGLVRLSLTLEPEPVLAESWSYDAASYTWTISLRSGVTFSDGSAFTASDAVATLRRAQSSARYAGRLSQVSSISASGSQTLTIRLSRPNSSFLSLLDIPIVKSGTEGQLVPTGTGRYTYVAASGSEGAYLTANTAWWQQQKLPMDRVNLYTCKNSDTVSYAFYAREVQLLRCDLSNTASTGTVSSADFTDADTTVLHYLGFNTTRAPFNNADLRRAVSLGIDRAGCVSSFLMGHGTVTQLPVNPASPLYPKSLDTVYSPDSFTSAVTAAGFGSGSEPVSVTLLVNSENAHKQSAAAKIAAALSTSALRVTVEAVPWSDFVSRLKSGRFDLYYGEYKMTADWDLTDLLSTSGANNYGRFNDADFAALLTAERSATGDGHTDASTKLYEAFCRQTPIAPICFARSSILTTSGAIEGLTPSLTDPFYNLQDWTIHFS</sequence>
<dbReference type="InterPro" id="IPR000914">
    <property type="entry name" value="SBP_5_dom"/>
</dbReference>
<dbReference type="RefSeq" id="WP_212821680.1">
    <property type="nucleotide sequence ID" value="NZ_AP023416.1"/>
</dbReference>
<dbReference type="GO" id="GO:1904680">
    <property type="term" value="F:peptide transmembrane transporter activity"/>
    <property type="evidence" value="ECO:0007669"/>
    <property type="project" value="TreeGrafter"/>
</dbReference>
<dbReference type="KEGG" id="vfa:MM35RIKEN_21050"/>
<evidence type="ECO:0000259" key="2">
    <source>
        <dbReference type="Pfam" id="PF00496"/>
    </source>
</evidence>
<dbReference type="SUPFAM" id="SSF53850">
    <property type="entry name" value="Periplasmic binding protein-like II"/>
    <property type="match status" value="1"/>
</dbReference>
<dbReference type="PROSITE" id="PS51257">
    <property type="entry name" value="PROKAR_LIPOPROTEIN"/>
    <property type="match status" value="1"/>
</dbReference>
<feature type="domain" description="Solute-binding protein family 5" evidence="2">
    <location>
        <begin position="95"/>
        <end position="422"/>
    </location>
</feature>
<organism evidence="3 4">
    <name type="scientific">Vescimonas fastidiosa</name>
    <dbReference type="NCBI Taxonomy" id="2714353"/>
    <lineage>
        <taxon>Bacteria</taxon>
        <taxon>Bacillati</taxon>
        <taxon>Bacillota</taxon>
        <taxon>Clostridia</taxon>
        <taxon>Eubacteriales</taxon>
        <taxon>Oscillospiraceae</taxon>
        <taxon>Vescimonas</taxon>
    </lineage>
</organism>
<accession>A0A810Q5E4</accession>
<keyword evidence="3" id="KW-0614">Plasmid</keyword>
<dbReference type="EMBL" id="AP023416">
    <property type="protein sequence ID" value="BCK79913.1"/>
    <property type="molecule type" value="Genomic_DNA"/>
</dbReference>
<dbReference type="Proteomes" id="UP000681343">
    <property type="component" value="Plasmid pMM35_01"/>
</dbReference>
<feature type="signal peptide" evidence="1">
    <location>
        <begin position="1"/>
        <end position="29"/>
    </location>
</feature>
<dbReference type="GO" id="GO:0043190">
    <property type="term" value="C:ATP-binding cassette (ABC) transporter complex"/>
    <property type="evidence" value="ECO:0007669"/>
    <property type="project" value="InterPro"/>
</dbReference>
<dbReference type="AlphaFoldDB" id="A0A810Q5E4"/>
<keyword evidence="4" id="KW-1185">Reference proteome</keyword>
<dbReference type="PIRSF" id="PIRSF002741">
    <property type="entry name" value="MppA"/>
    <property type="match status" value="1"/>
</dbReference>
<dbReference type="Gene3D" id="3.40.190.10">
    <property type="entry name" value="Periplasmic binding protein-like II"/>
    <property type="match status" value="1"/>
</dbReference>
<keyword evidence="1" id="KW-0732">Signal</keyword>
<evidence type="ECO:0000313" key="4">
    <source>
        <dbReference type="Proteomes" id="UP000681343"/>
    </source>
</evidence>
<dbReference type="InterPro" id="IPR030678">
    <property type="entry name" value="Peptide/Ni-bd"/>
</dbReference>
<dbReference type="CDD" id="cd00995">
    <property type="entry name" value="PBP2_NikA_DppA_OppA_like"/>
    <property type="match status" value="1"/>
</dbReference>
<dbReference type="GO" id="GO:0042597">
    <property type="term" value="C:periplasmic space"/>
    <property type="evidence" value="ECO:0007669"/>
    <property type="project" value="UniProtKB-ARBA"/>
</dbReference>
<dbReference type="InterPro" id="IPR039424">
    <property type="entry name" value="SBP_5"/>
</dbReference>
<feature type="chain" id="PRO_5032919513" evidence="1">
    <location>
        <begin position="30"/>
        <end position="518"/>
    </location>
</feature>
<gene>
    <name evidence="3" type="ORF">MM35RIKEN_21050</name>
</gene>
<name>A0A810Q5E4_9FIRM</name>
<dbReference type="GO" id="GO:0015833">
    <property type="term" value="P:peptide transport"/>
    <property type="evidence" value="ECO:0007669"/>
    <property type="project" value="TreeGrafter"/>
</dbReference>
<geneLocation type="plasmid" evidence="3 4">
    <name>pMM35_01</name>
</geneLocation>
<proteinExistence type="predicted"/>
<reference evidence="3" key="1">
    <citation type="submission" date="2020-09" db="EMBL/GenBank/DDBJ databases">
        <title>New species isolated from human feces.</title>
        <authorList>
            <person name="Kitahara M."/>
            <person name="Shigeno Y."/>
            <person name="Shime M."/>
            <person name="Matsumoto Y."/>
            <person name="Nakamura S."/>
            <person name="Motooka D."/>
            <person name="Fukuoka S."/>
            <person name="Nishikawa H."/>
            <person name="Benno Y."/>
        </authorList>
    </citation>
    <scope>NUCLEOTIDE SEQUENCE</scope>
    <source>
        <strain evidence="3">MM35</strain>
        <plasmid evidence="3">pMM35_01</plasmid>
    </source>
</reference>
<evidence type="ECO:0000313" key="3">
    <source>
        <dbReference type="EMBL" id="BCK79913.1"/>
    </source>
</evidence>
<dbReference type="Pfam" id="PF00496">
    <property type="entry name" value="SBP_bac_5"/>
    <property type="match status" value="1"/>
</dbReference>